<dbReference type="GO" id="GO:0003700">
    <property type="term" value="F:DNA-binding transcription factor activity"/>
    <property type="evidence" value="ECO:0007669"/>
    <property type="project" value="TreeGrafter"/>
</dbReference>
<dbReference type="SMART" id="SM00354">
    <property type="entry name" value="HTH_LACI"/>
    <property type="match status" value="1"/>
</dbReference>
<dbReference type="PROSITE" id="PS50932">
    <property type="entry name" value="HTH_LACI_2"/>
    <property type="match status" value="1"/>
</dbReference>
<dbReference type="InterPro" id="IPR046335">
    <property type="entry name" value="LacI/GalR-like_sensor"/>
</dbReference>
<evidence type="ECO:0000313" key="7">
    <source>
        <dbReference type="Proteomes" id="UP000553963"/>
    </source>
</evidence>
<dbReference type="InterPro" id="IPR000843">
    <property type="entry name" value="HTH_LacI"/>
</dbReference>
<dbReference type="InterPro" id="IPR028082">
    <property type="entry name" value="Peripla_BP_I"/>
</dbReference>
<dbReference type="GO" id="GO:0000976">
    <property type="term" value="F:transcription cis-regulatory region binding"/>
    <property type="evidence" value="ECO:0007669"/>
    <property type="project" value="TreeGrafter"/>
</dbReference>
<evidence type="ECO:0000256" key="1">
    <source>
        <dbReference type="ARBA" id="ARBA00023015"/>
    </source>
</evidence>
<organism evidence="6 7">
    <name type="scientific">Kaistia hirudinis</name>
    <dbReference type="NCBI Taxonomy" id="1293440"/>
    <lineage>
        <taxon>Bacteria</taxon>
        <taxon>Pseudomonadati</taxon>
        <taxon>Pseudomonadota</taxon>
        <taxon>Alphaproteobacteria</taxon>
        <taxon>Hyphomicrobiales</taxon>
        <taxon>Kaistiaceae</taxon>
        <taxon>Kaistia</taxon>
    </lineage>
</organism>
<evidence type="ECO:0000256" key="2">
    <source>
        <dbReference type="ARBA" id="ARBA00023125"/>
    </source>
</evidence>
<dbReference type="SUPFAM" id="SSF53822">
    <property type="entry name" value="Periplasmic binding protein-like I"/>
    <property type="match status" value="1"/>
</dbReference>
<sequence>MSETKAPRRKARARRAGVTMADVAAEAGVSMQTVSRALREPRTVAPETLELITAAIRKTHYVHNLAASVLASSRSMTVAAIIPTLSTSVFAETIQSLSDVVVAKGYQLFVGNTDYRLDREEDLIRSLLGRRPDGLFIVGTRHTRGAVSLMKRAGIPVVEGWDLSRRPIDRQIGFSNTDAMDAIVRHLAETGRRRLVFAGVLRAGDSRARMRRDGFVAASERIWPDETPRLVDCSDLALTMEDGGAVLERVEREHPDADAIVLSSDITAAGVLLAAMRRGIAVPGRFAITGFGDFEFARHIIPSLTTIAVPTRRIGAEAGRLLLDLMSDAAGTRREDGPKTIDVGFELIVRESG</sequence>
<dbReference type="AlphaFoldDB" id="A0A840AIK2"/>
<dbReference type="Proteomes" id="UP000553963">
    <property type="component" value="Unassembled WGS sequence"/>
</dbReference>
<feature type="domain" description="HTH cro/C1-type" evidence="5">
    <location>
        <begin position="9"/>
        <end position="62"/>
    </location>
</feature>
<evidence type="ECO:0000259" key="5">
    <source>
        <dbReference type="PROSITE" id="PS50943"/>
    </source>
</evidence>
<dbReference type="Gene3D" id="3.40.50.2300">
    <property type="match status" value="2"/>
</dbReference>
<feature type="domain" description="HTH lacI-type" evidence="4">
    <location>
        <begin position="18"/>
        <end position="72"/>
    </location>
</feature>
<evidence type="ECO:0000256" key="3">
    <source>
        <dbReference type="ARBA" id="ARBA00023163"/>
    </source>
</evidence>
<proteinExistence type="predicted"/>
<reference evidence="6 7" key="1">
    <citation type="submission" date="2020-08" db="EMBL/GenBank/DDBJ databases">
        <title>Genomic Encyclopedia of Type Strains, Phase IV (KMG-IV): sequencing the most valuable type-strain genomes for metagenomic binning, comparative biology and taxonomic classification.</title>
        <authorList>
            <person name="Goeker M."/>
        </authorList>
    </citation>
    <scope>NUCLEOTIDE SEQUENCE [LARGE SCALE GENOMIC DNA]</scope>
    <source>
        <strain evidence="6 7">DSM 25966</strain>
    </source>
</reference>
<dbReference type="InterPro" id="IPR001387">
    <property type="entry name" value="Cro/C1-type_HTH"/>
</dbReference>
<dbReference type="PROSITE" id="PS50943">
    <property type="entry name" value="HTH_CROC1"/>
    <property type="match status" value="1"/>
</dbReference>
<accession>A0A840AIK2</accession>
<keyword evidence="2" id="KW-0238">DNA-binding</keyword>
<dbReference type="Pfam" id="PF13377">
    <property type="entry name" value="Peripla_BP_3"/>
    <property type="match status" value="1"/>
</dbReference>
<keyword evidence="1" id="KW-0805">Transcription regulation</keyword>
<name>A0A840AIK2_9HYPH</name>
<dbReference type="CDD" id="cd01575">
    <property type="entry name" value="PBP1_GntR"/>
    <property type="match status" value="1"/>
</dbReference>
<dbReference type="CDD" id="cd01392">
    <property type="entry name" value="HTH_LacI"/>
    <property type="match status" value="1"/>
</dbReference>
<dbReference type="PROSITE" id="PS00356">
    <property type="entry name" value="HTH_LACI_1"/>
    <property type="match status" value="1"/>
</dbReference>
<dbReference type="EMBL" id="JACIDS010000001">
    <property type="protein sequence ID" value="MBB3929402.1"/>
    <property type="molecule type" value="Genomic_DNA"/>
</dbReference>
<protein>
    <submittedName>
        <fullName evidence="6">LacI family gluconate utilization system Gnt-I transcriptional repressor</fullName>
    </submittedName>
</protein>
<dbReference type="Gene3D" id="1.10.260.40">
    <property type="entry name" value="lambda repressor-like DNA-binding domains"/>
    <property type="match status" value="1"/>
</dbReference>
<dbReference type="PANTHER" id="PTHR30146:SF33">
    <property type="entry name" value="TRANSCRIPTIONAL REGULATOR"/>
    <property type="match status" value="1"/>
</dbReference>
<dbReference type="SUPFAM" id="SSF47413">
    <property type="entry name" value="lambda repressor-like DNA-binding domains"/>
    <property type="match status" value="1"/>
</dbReference>
<comment type="caution">
    <text evidence="6">The sequence shown here is derived from an EMBL/GenBank/DDBJ whole genome shotgun (WGS) entry which is preliminary data.</text>
</comment>
<gene>
    <name evidence="6" type="ORF">GGR25_000421</name>
</gene>
<dbReference type="InterPro" id="IPR010982">
    <property type="entry name" value="Lambda_DNA-bd_dom_sf"/>
</dbReference>
<evidence type="ECO:0000259" key="4">
    <source>
        <dbReference type="PROSITE" id="PS50932"/>
    </source>
</evidence>
<keyword evidence="7" id="KW-1185">Reference proteome</keyword>
<dbReference type="Pfam" id="PF00356">
    <property type="entry name" value="LacI"/>
    <property type="match status" value="1"/>
</dbReference>
<evidence type="ECO:0000313" key="6">
    <source>
        <dbReference type="EMBL" id="MBB3929402.1"/>
    </source>
</evidence>
<dbReference type="PANTHER" id="PTHR30146">
    <property type="entry name" value="LACI-RELATED TRANSCRIPTIONAL REPRESSOR"/>
    <property type="match status" value="1"/>
</dbReference>
<keyword evidence="3" id="KW-0804">Transcription</keyword>
<dbReference type="RefSeq" id="WP_343067939.1">
    <property type="nucleotide sequence ID" value="NZ_JACIDS010000001.1"/>
</dbReference>